<name>A0ACC1CS17_9NEOP</name>
<accession>A0ACC1CS17</accession>
<reference evidence="1 2" key="1">
    <citation type="journal article" date="2021" name="Front. Genet.">
        <title>Chromosome-Level Genome Assembly Reveals Significant Gene Expansion in the Toll and IMD Signaling Pathways of Dendrolimus kikuchii.</title>
        <authorList>
            <person name="Zhou J."/>
            <person name="Wu P."/>
            <person name="Xiong Z."/>
            <person name="Liu N."/>
            <person name="Zhao N."/>
            <person name="Ji M."/>
            <person name="Qiu Y."/>
            <person name="Yang B."/>
        </authorList>
    </citation>
    <scope>NUCLEOTIDE SEQUENCE [LARGE SCALE GENOMIC DNA]</scope>
    <source>
        <strain evidence="1">Ann1</strain>
    </source>
</reference>
<protein>
    <submittedName>
        <fullName evidence="1">Uncharacterized protein</fullName>
    </submittedName>
</protein>
<sequence length="160" mass="17955">MLVSIADFIGVLIASASGIVSDVSKAIAKLYPNFVILQSHTQQEFYNITGFPRVHGVIDGNHSEQGGLGNRWLLDDSGYPCKPYLLTPLLNPNTPAEQLNNESHIKTRNTIERSMNLEEIKPEISVPIIISQENNIVDNNNFPSEYASERQLLINNYFQR</sequence>
<dbReference type="EMBL" id="CM034403">
    <property type="protein sequence ID" value="KAJ0174454.1"/>
    <property type="molecule type" value="Genomic_DNA"/>
</dbReference>
<evidence type="ECO:0000313" key="1">
    <source>
        <dbReference type="EMBL" id="KAJ0174454.1"/>
    </source>
</evidence>
<proteinExistence type="predicted"/>
<dbReference type="Proteomes" id="UP000824533">
    <property type="component" value="Linkage Group LG17"/>
</dbReference>
<organism evidence="1 2">
    <name type="scientific">Dendrolimus kikuchii</name>
    <dbReference type="NCBI Taxonomy" id="765133"/>
    <lineage>
        <taxon>Eukaryota</taxon>
        <taxon>Metazoa</taxon>
        <taxon>Ecdysozoa</taxon>
        <taxon>Arthropoda</taxon>
        <taxon>Hexapoda</taxon>
        <taxon>Insecta</taxon>
        <taxon>Pterygota</taxon>
        <taxon>Neoptera</taxon>
        <taxon>Endopterygota</taxon>
        <taxon>Lepidoptera</taxon>
        <taxon>Glossata</taxon>
        <taxon>Ditrysia</taxon>
        <taxon>Bombycoidea</taxon>
        <taxon>Lasiocampidae</taxon>
        <taxon>Dendrolimus</taxon>
    </lineage>
</organism>
<comment type="caution">
    <text evidence="1">The sequence shown here is derived from an EMBL/GenBank/DDBJ whole genome shotgun (WGS) entry which is preliminary data.</text>
</comment>
<gene>
    <name evidence="1" type="ORF">K1T71_009562</name>
</gene>
<keyword evidence="2" id="KW-1185">Reference proteome</keyword>
<evidence type="ECO:0000313" key="2">
    <source>
        <dbReference type="Proteomes" id="UP000824533"/>
    </source>
</evidence>